<dbReference type="GeneID" id="94355763"/>
<evidence type="ECO:0000313" key="3">
    <source>
        <dbReference type="EMBL" id="CAB3856264.1"/>
    </source>
</evidence>
<accession>A0A6S7CME9</accession>
<protein>
    <recommendedName>
        <fullName evidence="5">Poly-beta-1,6-N-acetyl-D-glucosamine biosynthesis protein PgaD</fullName>
    </recommendedName>
</protein>
<organism evidence="3 4">
    <name type="scientific">Achromobacter dolens</name>
    <dbReference type="NCBI Taxonomy" id="1287738"/>
    <lineage>
        <taxon>Bacteria</taxon>
        <taxon>Pseudomonadati</taxon>
        <taxon>Pseudomonadota</taxon>
        <taxon>Betaproteobacteria</taxon>
        <taxon>Burkholderiales</taxon>
        <taxon>Alcaligenaceae</taxon>
        <taxon>Achromobacter</taxon>
    </lineage>
</organism>
<keyword evidence="2" id="KW-1133">Transmembrane helix</keyword>
<sequence>MMNQTSPARVRQDCRLIGQTLLKLALPRLLVRAIVIAVAVIVWYLAASWILDFGKRINYEFLHSLGQPTMDMVQKVNPYIWWVVAGIWTLIVFFILRAWLSASLASGRATPVSTGVLADLAPQLSQESLGVLRWTWGTREEPFTVGDLHRSLSEIRHNRIGKIAMVAEQTDILDGAAAKPSRDDRDDGRRNDDRRDARDSREPRYIEPRIGGPAR</sequence>
<feature type="transmembrane region" description="Helical" evidence="2">
    <location>
        <begin position="29"/>
        <end position="51"/>
    </location>
</feature>
<feature type="region of interest" description="Disordered" evidence="1">
    <location>
        <begin position="174"/>
        <end position="215"/>
    </location>
</feature>
<gene>
    <name evidence="3" type="ORF">LMG26841_02220</name>
</gene>
<keyword evidence="2" id="KW-0472">Membrane</keyword>
<keyword evidence="4" id="KW-1185">Reference proteome</keyword>
<evidence type="ECO:0000256" key="1">
    <source>
        <dbReference type="SAM" id="MobiDB-lite"/>
    </source>
</evidence>
<name>A0A6S7CME9_9BURK</name>
<evidence type="ECO:0000313" key="4">
    <source>
        <dbReference type="Proteomes" id="UP000494272"/>
    </source>
</evidence>
<feature type="compositionally biased region" description="Basic and acidic residues" evidence="1">
    <location>
        <begin position="180"/>
        <end position="207"/>
    </location>
</feature>
<dbReference type="RefSeq" id="WP_054504383.1">
    <property type="nucleotide sequence ID" value="NZ_CADIJW010000069.1"/>
</dbReference>
<dbReference type="EMBL" id="CADIKW010000003">
    <property type="protein sequence ID" value="CAB3856264.1"/>
    <property type="molecule type" value="Genomic_DNA"/>
</dbReference>
<reference evidence="3 4" key="1">
    <citation type="submission" date="2020-04" db="EMBL/GenBank/DDBJ databases">
        <authorList>
            <person name="De Canck E."/>
        </authorList>
    </citation>
    <scope>NUCLEOTIDE SEQUENCE [LARGE SCALE GENOMIC DNA]</scope>
    <source>
        <strain evidence="3 4">LMG 26841</strain>
    </source>
</reference>
<dbReference type="Proteomes" id="UP000494272">
    <property type="component" value="Unassembled WGS sequence"/>
</dbReference>
<proteinExistence type="predicted"/>
<evidence type="ECO:0008006" key="5">
    <source>
        <dbReference type="Google" id="ProtNLM"/>
    </source>
</evidence>
<evidence type="ECO:0000256" key="2">
    <source>
        <dbReference type="SAM" id="Phobius"/>
    </source>
</evidence>
<keyword evidence="2" id="KW-0812">Transmembrane</keyword>
<dbReference type="AlphaFoldDB" id="A0A6S7CME9"/>
<feature type="transmembrane region" description="Helical" evidence="2">
    <location>
        <begin position="79"/>
        <end position="100"/>
    </location>
</feature>